<keyword evidence="4" id="KW-1185">Reference proteome</keyword>
<dbReference type="Gramene" id="CDP08526">
    <property type="protein sequence ID" value="CDP08526"/>
    <property type="gene ID" value="GSCOC_T00027468001"/>
</dbReference>
<dbReference type="Gene3D" id="3.40.50.2000">
    <property type="entry name" value="Glycogen Phosphorylase B"/>
    <property type="match status" value="2"/>
</dbReference>
<sequence length="464" mass="52065">MNHPNPHVLAIPYPAQGHVLPLMELALCLVRQGIRVTFVNSEFDHKRVTKSLSQEDNVPAMMQLVSIPDGLESWEDRNDLIKLTLSVYQVMPANLECLIKSINQSDSDKITCIIADETMGWALEIAKKMRIKAVDFWPASASVLAQIFSIPKLMDDGIISSTGTVLKNQMVKLSPTMPEMKPEHLVWTCFSDLALQKFSFDTFLKSNTIVKLADWFICNTSCELEAAAFTLFPQILPVGPLLASNRLGKSVGSFWPEDSDCLAWLDKQPPQSVIYVAFGSFTVFDPTQFRELALGLELINRPFLWVVRQDLTTETDNAYPEGFKDRIQGRGLLAGWAPQQQVLSHPSVACFLSHCGWNSTIEGLSSGVPFLCWPYFADQFLNEKYICDVWKIGLGFERDANGIIAREEIKNKIEQLLTVGEYKKRALKLKTKVINSVTKDGSSGKNFNNLVQWIKAEKNYSCSG</sequence>
<dbReference type="Pfam" id="PF00201">
    <property type="entry name" value="UDPGT"/>
    <property type="match status" value="1"/>
</dbReference>
<dbReference type="FunFam" id="3.40.50.2000:FF:000061">
    <property type="entry name" value="UDP-glycosyltransferase 83A1"/>
    <property type="match status" value="1"/>
</dbReference>
<accession>A0A068UJ73</accession>
<reference evidence="4" key="1">
    <citation type="journal article" date="2014" name="Science">
        <title>The coffee genome provides insight into the convergent evolution of caffeine biosynthesis.</title>
        <authorList>
            <person name="Denoeud F."/>
            <person name="Carretero-Paulet L."/>
            <person name="Dereeper A."/>
            <person name="Droc G."/>
            <person name="Guyot R."/>
            <person name="Pietrella M."/>
            <person name="Zheng C."/>
            <person name="Alberti A."/>
            <person name="Anthony F."/>
            <person name="Aprea G."/>
            <person name="Aury J.M."/>
            <person name="Bento P."/>
            <person name="Bernard M."/>
            <person name="Bocs S."/>
            <person name="Campa C."/>
            <person name="Cenci A."/>
            <person name="Combes M.C."/>
            <person name="Crouzillat D."/>
            <person name="Da Silva C."/>
            <person name="Daddiego L."/>
            <person name="De Bellis F."/>
            <person name="Dussert S."/>
            <person name="Garsmeur O."/>
            <person name="Gayraud T."/>
            <person name="Guignon V."/>
            <person name="Jahn K."/>
            <person name="Jamilloux V."/>
            <person name="Joet T."/>
            <person name="Labadie K."/>
            <person name="Lan T."/>
            <person name="Leclercq J."/>
            <person name="Lepelley M."/>
            <person name="Leroy T."/>
            <person name="Li L.T."/>
            <person name="Librado P."/>
            <person name="Lopez L."/>
            <person name="Munoz A."/>
            <person name="Noel B."/>
            <person name="Pallavicini A."/>
            <person name="Perrotta G."/>
            <person name="Poncet V."/>
            <person name="Pot D."/>
            <person name="Priyono X."/>
            <person name="Rigoreau M."/>
            <person name="Rouard M."/>
            <person name="Rozas J."/>
            <person name="Tranchant-Dubreuil C."/>
            <person name="VanBuren R."/>
            <person name="Zhang Q."/>
            <person name="Andrade A.C."/>
            <person name="Argout X."/>
            <person name="Bertrand B."/>
            <person name="de Kochko A."/>
            <person name="Graziosi G."/>
            <person name="Henry R.J."/>
            <person name="Jayarama X."/>
            <person name="Ming R."/>
            <person name="Nagai C."/>
            <person name="Rounsley S."/>
            <person name="Sankoff D."/>
            <person name="Giuliano G."/>
            <person name="Albert V.A."/>
            <person name="Wincker P."/>
            <person name="Lashermes P."/>
        </authorList>
    </citation>
    <scope>NUCLEOTIDE SEQUENCE [LARGE SCALE GENOMIC DNA]</scope>
    <source>
        <strain evidence="4">cv. DH200-94</strain>
    </source>
</reference>
<evidence type="ECO:0000313" key="4">
    <source>
        <dbReference type="Proteomes" id="UP000295252"/>
    </source>
</evidence>
<name>A0A068UJ73_COFCA</name>
<evidence type="ECO:0000256" key="2">
    <source>
        <dbReference type="ARBA" id="ARBA00022679"/>
    </source>
</evidence>
<organism evidence="3 4">
    <name type="scientific">Coffea canephora</name>
    <name type="common">Robusta coffee</name>
    <dbReference type="NCBI Taxonomy" id="49390"/>
    <lineage>
        <taxon>Eukaryota</taxon>
        <taxon>Viridiplantae</taxon>
        <taxon>Streptophyta</taxon>
        <taxon>Embryophyta</taxon>
        <taxon>Tracheophyta</taxon>
        <taxon>Spermatophyta</taxon>
        <taxon>Magnoliopsida</taxon>
        <taxon>eudicotyledons</taxon>
        <taxon>Gunneridae</taxon>
        <taxon>Pentapetalae</taxon>
        <taxon>asterids</taxon>
        <taxon>lamiids</taxon>
        <taxon>Gentianales</taxon>
        <taxon>Rubiaceae</taxon>
        <taxon>Ixoroideae</taxon>
        <taxon>Gardenieae complex</taxon>
        <taxon>Bertiereae - Coffeeae clade</taxon>
        <taxon>Coffeeae</taxon>
        <taxon>Coffea</taxon>
    </lineage>
</organism>
<dbReference type="EMBL" id="HG739118">
    <property type="protein sequence ID" value="CDP08526.1"/>
    <property type="molecule type" value="Genomic_DNA"/>
</dbReference>
<dbReference type="PANTHER" id="PTHR11926">
    <property type="entry name" value="GLUCOSYL/GLUCURONOSYL TRANSFERASES"/>
    <property type="match status" value="1"/>
</dbReference>
<evidence type="ECO:0000256" key="1">
    <source>
        <dbReference type="ARBA" id="ARBA00009995"/>
    </source>
</evidence>
<protein>
    <submittedName>
        <fullName evidence="3">Uncharacterized protein</fullName>
    </submittedName>
</protein>
<dbReference type="InParanoid" id="A0A068UJ73"/>
<dbReference type="SUPFAM" id="SSF53756">
    <property type="entry name" value="UDP-Glycosyltransferase/glycogen phosphorylase"/>
    <property type="match status" value="1"/>
</dbReference>
<proteinExistence type="inferred from homology"/>
<gene>
    <name evidence="3" type="ORF">GSCOC_T00027468001</name>
</gene>
<dbReference type="OrthoDB" id="5835829at2759"/>
<comment type="similarity">
    <text evidence="1">Belongs to the UDP-glycosyltransferase family.</text>
</comment>
<dbReference type="AlphaFoldDB" id="A0A068UJ73"/>
<dbReference type="OMA" id="MPIMKTE"/>
<evidence type="ECO:0000313" key="3">
    <source>
        <dbReference type="EMBL" id="CDP08526.1"/>
    </source>
</evidence>
<dbReference type="PhylomeDB" id="A0A068UJ73"/>
<keyword evidence="2" id="KW-0808">Transferase</keyword>
<dbReference type="Proteomes" id="UP000295252">
    <property type="component" value="Chromosome IV"/>
</dbReference>
<dbReference type="GO" id="GO:0080043">
    <property type="term" value="F:quercetin 3-O-glucosyltransferase activity"/>
    <property type="evidence" value="ECO:0007669"/>
    <property type="project" value="TreeGrafter"/>
</dbReference>
<dbReference type="InterPro" id="IPR002213">
    <property type="entry name" value="UDP_glucos_trans"/>
</dbReference>
<dbReference type="PANTHER" id="PTHR11926:SF1412">
    <property type="entry name" value="UDP-GLYCOSYLTRANSFERASE 83A1-LIKE"/>
    <property type="match status" value="1"/>
</dbReference>
<dbReference type="GO" id="GO:0080044">
    <property type="term" value="F:quercetin 7-O-glucosyltransferase activity"/>
    <property type="evidence" value="ECO:0007669"/>
    <property type="project" value="TreeGrafter"/>
</dbReference>
<dbReference type="FunFam" id="3.40.50.2000:FF:000108">
    <property type="entry name" value="UDP-glycosyltransferase 83A1"/>
    <property type="match status" value="1"/>
</dbReference>
<dbReference type="CDD" id="cd03784">
    <property type="entry name" value="GT1_Gtf-like"/>
    <property type="match status" value="1"/>
</dbReference>